<evidence type="ECO:0000256" key="2">
    <source>
        <dbReference type="ARBA" id="ARBA00012438"/>
    </source>
</evidence>
<evidence type="ECO:0000313" key="13">
    <source>
        <dbReference type="EMBL" id="GAA4932028.1"/>
    </source>
</evidence>
<feature type="domain" description="Signal transduction histidine kinase subgroup 3 dimerisation and phosphoacceptor" evidence="12">
    <location>
        <begin position="301"/>
        <end position="364"/>
    </location>
</feature>
<sequence length="514" mass="54398">MLRRGAQIGGVRRPPFRAPLGPSGGPGTDFRRGARGRSGPSAARAAGPAAALTGGRARAPTFVGGGCPTAGRRTAAGAERHKLRPMAEYRSAPPARAAAAPPASLRDRWWSRRHRIADWLLAAAVFPWTGLMLVSEPHGLSGIAAMAVAGGVALVGDLAPFAALPAVWGALTVCAAVSTVVLFRRTRPSILLVAATAALLLYGDFSLAALGLFTYAGWFEDRRRLALWAFWLSVCFLAVYRFLGPMGGLQAYSVLIMVYGLPLAVGLWIGTRRVLIANLRERAERLEHEQHLLADQAITAERTRIAREMHDVVAHRVSLMVLHAGGLEVSAPDERTAQSAALIRSTGRDALAELREILGVLRDAPEADSAPTAPQPVLADIDRLVEEWRAAGMPVHRSAEGIPVEVPAHTQRTAYRTVQEALTNAAKHAPGAAVRVHLNYRTESLEITVENAAPPPATAEAPPSSGYGLAGLRERVVLAGGELRAGPLPGGGWRLGAVLPAARADRAGLREAAE</sequence>
<keyword evidence="5" id="KW-0547">Nucleotide-binding</keyword>
<dbReference type="Gene3D" id="3.30.565.10">
    <property type="entry name" value="Histidine kinase-like ATPase, C-terminal domain"/>
    <property type="match status" value="1"/>
</dbReference>
<gene>
    <name evidence="13" type="ORF">GCM10023224_10120</name>
</gene>
<dbReference type="Pfam" id="PF07730">
    <property type="entry name" value="HisKA_3"/>
    <property type="match status" value="1"/>
</dbReference>
<keyword evidence="7" id="KW-0067">ATP-binding</keyword>
<reference evidence="14" key="1">
    <citation type="journal article" date="2019" name="Int. J. Syst. Evol. Microbiol.">
        <title>The Global Catalogue of Microorganisms (GCM) 10K type strain sequencing project: providing services to taxonomists for standard genome sequencing and annotation.</title>
        <authorList>
            <consortium name="The Broad Institute Genomics Platform"/>
            <consortium name="The Broad Institute Genome Sequencing Center for Infectious Disease"/>
            <person name="Wu L."/>
            <person name="Ma J."/>
        </authorList>
    </citation>
    <scope>NUCLEOTIDE SEQUENCE [LARGE SCALE GENOMIC DNA]</scope>
    <source>
        <strain evidence="14">JCM 18123</strain>
    </source>
</reference>
<evidence type="ECO:0000256" key="1">
    <source>
        <dbReference type="ARBA" id="ARBA00000085"/>
    </source>
</evidence>
<evidence type="ECO:0000256" key="8">
    <source>
        <dbReference type="ARBA" id="ARBA00023012"/>
    </source>
</evidence>
<evidence type="ECO:0000256" key="9">
    <source>
        <dbReference type="SAM" id="MobiDB-lite"/>
    </source>
</evidence>
<dbReference type="PANTHER" id="PTHR24421">
    <property type="entry name" value="NITRATE/NITRITE SENSOR PROTEIN NARX-RELATED"/>
    <property type="match status" value="1"/>
</dbReference>
<dbReference type="SUPFAM" id="SSF55874">
    <property type="entry name" value="ATPase domain of HSP90 chaperone/DNA topoisomerase II/histidine kinase"/>
    <property type="match status" value="1"/>
</dbReference>
<evidence type="ECO:0000256" key="7">
    <source>
        <dbReference type="ARBA" id="ARBA00022840"/>
    </source>
</evidence>
<dbReference type="EC" id="2.7.13.3" evidence="2"/>
<keyword evidence="3" id="KW-0597">Phosphoprotein</keyword>
<feature type="transmembrane region" description="Helical" evidence="10">
    <location>
        <begin position="166"/>
        <end position="184"/>
    </location>
</feature>
<evidence type="ECO:0000313" key="14">
    <source>
        <dbReference type="Proteomes" id="UP001499993"/>
    </source>
</evidence>
<dbReference type="InterPro" id="IPR011712">
    <property type="entry name" value="Sig_transdc_His_kin_sub3_dim/P"/>
</dbReference>
<dbReference type="PANTHER" id="PTHR24421:SF10">
    <property type="entry name" value="NITRATE_NITRITE SENSOR PROTEIN NARQ"/>
    <property type="match status" value="1"/>
</dbReference>
<evidence type="ECO:0000259" key="11">
    <source>
        <dbReference type="Pfam" id="PF02518"/>
    </source>
</evidence>
<accession>A0ABP9G7S4</accession>
<name>A0ABP9G7S4_9ACTN</name>
<dbReference type="CDD" id="cd16917">
    <property type="entry name" value="HATPase_UhpB-NarQ-NarX-like"/>
    <property type="match status" value="1"/>
</dbReference>
<protein>
    <recommendedName>
        <fullName evidence="2">histidine kinase</fullName>
        <ecNumber evidence="2">2.7.13.3</ecNumber>
    </recommendedName>
</protein>
<evidence type="ECO:0000256" key="4">
    <source>
        <dbReference type="ARBA" id="ARBA00022679"/>
    </source>
</evidence>
<keyword evidence="6" id="KW-0418">Kinase</keyword>
<dbReference type="Pfam" id="PF02518">
    <property type="entry name" value="HATPase_c"/>
    <property type="match status" value="1"/>
</dbReference>
<feature type="transmembrane region" description="Helical" evidence="10">
    <location>
        <begin position="225"/>
        <end position="243"/>
    </location>
</feature>
<feature type="transmembrane region" description="Helical" evidence="10">
    <location>
        <begin position="249"/>
        <end position="270"/>
    </location>
</feature>
<keyword evidence="10" id="KW-0812">Transmembrane</keyword>
<keyword evidence="10" id="KW-1133">Transmembrane helix</keyword>
<keyword evidence="14" id="KW-1185">Reference proteome</keyword>
<keyword evidence="10" id="KW-0472">Membrane</keyword>
<feature type="domain" description="Histidine kinase/HSP90-like ATPase" evidence="11">
    <location>
        <begin position="411"/>
        <end position="501"/>
    </location>
</feature>
<evidence type="ECO:0000256" key="10">
    <source>
        <dbReference type="SAM" id="Phobius"/>
    </source>
</evidence>
<feature type="transmembrane region" description="Helical" evidence="10">
    <location>
        <begin position="116"/>
        <end position="134"/>
    </location>
</feature>
<dbReference type="InterPro" id="IPR036890">
    <property type="entry name" value="HATPase_C_sf"/>
</dbReference>
<dbReference type="Gene3D" id="1.20.5.1930">
    <property type="match status" value="1"/>
</dbReference>
<dbReference type="InterPro" id="IPR050482">
    <property type="entry name" value="Sensor_HK_TwoCompSys"/>
</dbReference>
<comment type="caution">
    <text evidence="13">The sequence shown here is derived from an EMBL/GenBank/DDBJ whole genome shotgun (WGS) entry which is preliminary data.</text>
</comment>
<organism evidence="13 14">
    <name type="scientific">Streptomonospora halophila</name>
    <dbReference type="NCBI Taxonomy" id="427369"/>
    <lineage>
        <taxon>Bacteria</taxon>
        <taxon>Bacillati</taxon>
        <taxon>Actinomycetota</taxon>
        <taxon>Actinomycetes</taxon>
        <taxon>Streptosporangiales</taxon>
        <taxon>Nocardiopsidaceae</taxon>
        <taxon>Streptomonospora</taxon>
    </lineage>
</organism>
<evidence type="ECO:0000259" key="12">
    <source>
        <dbReference type="Pfam" id="PF07730"/>
    </source>
</evidence>
<keyword evidence="4" id="KW-0808">Transferase</keyword>
<comment type="catalytic activity">
    <reaction evidence="1">
        <text>ATP + protein L-histidine = ADP + protein N-phospho-L-histidine.</text>
        <dbReference type="EC" id="2.7.13.3"/>
    </reaction>
</comment>
<evidence type="ECO:0000256" key="3">
    <source>
        <dbReference type="ARBA" id="ARBA00022553"/>
    </source>
</evidence>
<dbReference type="InterPro" id="IPR003594">
    <property type="entry name" value="HATPase_dom"/>
</dbReference>
<keyword evidence="8" id="KW-0902">Two-component regulatory system</keyword>
<feature type="region of interest" description="Disordered" evidence="9">
    <location>
        <begin position="1"/>
        <end position="53"/>
    </location>
</feature>
<proteinExistence type="predicted"/>
<feature type="transmembrane region" description="Helical" evidence="10">
    <location>
        <begin position="190"/>
        <end position="213"/>
    </location>
</feature>
<feature type="compositionally biased region" description="Low complexity" evidence="9">
    <location>
        <begin position="37"/>
        <end position="53"/>
    </location>
</feature>
<evidence type="ECO:0000256" key="5">
    <source>
        <dbReference type="ARBA" id="ARBA00022741"/>
    </source>
</evidence>
<dbReference type="EMBL" id="BAABIK010000004">
    <property type="protein sequence ID" value="GAA4932028.1"/>
    <property type="molecule type" value="Genomic_DNA"/>
</dbReference>
<dbReference type="Proteomes" id="UP001499993">
    <property type="component" value="Unassembled WGS sequence"/>
</dbReference>
<evidence type="ECO:0000256" key="6">
    <source>
        <dbReference type="ARBA" id="ARBA00022777"/>
    </source>
</evidence>